<dbReference type="Proteomes" id="UP001143981">
    <property type="component" value="Unassembled WGS sequence"/>
</dbReference>
<dbReference type="OrthoDB" id="10639464at2759"/>
<comment type="caution">
    <text evidence="1">The sequence shown here is derived from an EMBL/GenBank/DDBJ whole genome shotgun (WGS) entry which is preliminary data.</text>
</comment>
<keyword evidence="2" id="KW-1185">Reference proteome</keyword>
<accession>A0A9W8CPY8</accession>
<organism evidence="1 2">
    <name type="scientific">Coemansia biformis</name>
    <dbReference type="NCBI Taxonomy" id="1286918"/>
    <lineage>
        <taxon>Eukaryota</taxon>
        <taxon>Fungi</taxon>
        <taxon>Fungi incertae sedis</taxon>
        <taxon>Zoopagomycota</taxon>
        <taxon>Kickxellomycotina</taxon>
        <taxon>Kickxellomycetes</taxon>
        <taxon>Kickxellales</taxon>
        <taxon>Kickxellaceae</taxon>
        <taxon>Coemansia</taxon>
    </lineage>
</organism>
<sequence length="133" mass="14126">MEQWGQGPARPATQGVSADLHEHQRVLQALHSFGMVTADGQLYADAAALNMGGAQMTHDSRTATTPLPGFAANVSMPPPMSYGVPGMMSAPDVHLDNGHQYVLAAHANRLSAAGQPHNYPPDLMMAMYNGKVF</sequence>
<dbReference type="EMBL" id="JANBOI010002941">
    <property type="protein sequence ID" value="KAJ1719307.1"/>
    <property type="molecule type" value="Genomic_DNA"/>
</dbReference>
<evidence type="ECO:0000313" key="1">
    <source>
        <dbReference type="EMBL" id="KAJ1719307.1"/>
    </source>
</evidence>
<proteinExistence type="predicted"/>
<dbReference type="AlphaFoldDB" id="A0A9W8CPY8"/>
<reference evidence="1" key="1">
    <citation type="submission" date="2022-07" db="EMBL/GenBank/DDBJ databases">
        <title>Phylogenomic reconstructions and comparative analyses of Kickxellomycotina fungi.</title>
        <authorList>
            <person name="Reynolds N.K."/>
            <person name="Stajich J.E."/>
            <person name="Barry K."/>
            <person name="Grigoriev I.V."/>
            <person name="Crous P."/>
            <person name="Smith M.E."/>
        </authorList>
    </citation>
    <scope>NUCLEOTIDE SEQUENCE</scope>
    <source>
        <strain evidence="1">BCRC 34381</strain>
    </source>
</reference>
<name>A0A9W8CPY8_9FUNG</name>
<protein>
    <submittedName>
        <fullName evidence="1">Uncharacterized protein</fullName>
    </submittedName>
</protein>
<evidence type="ECO:0000313" key="2">
    <source>
        <dbReference type="Proteomes" id="UP001143981"/>
    </source>
</evidence>
<gene>
    <name evidence="1" type="ORF">LPJ61_006333</name>
</gene>